<protein>
    <submittedName>
        <fullName evidence="2">Uncharacterized protein</fullName>
    </submittedName>
</protein>
<dbReference type="Proteomes" id="UP001499947">
    <property type="component" value="Unassembled WGS sequence"/>
</dbReference>
<organism evidence="2 3">
    <name type="scientific">Streptomyces yatensis</name>
    <dbReference type="NCBI Taxonomy" id="155177"/>
    <lineage>
        <taxon>Bacteria</taxon>
        <taxon>Bacillati</taxon>
        <taxon>Actinomycetota</taxon>
        <taxon>Actinomycetes</taxon>
        <taxon>Kitasatosporales</taxon>
        <taxon>Streptomycetaceae</taxon>
        <taxon>Streptomyces</taxon>
        <taxon>Streptomyces violaceusniger group</taxon>
    </lineage>
</organism>
<dbReference type="EMBL" id="BAAALR010000084">
    <property type="protein sequence ID" value="GAA1718200.1"/>
    <property type="molecule type" value="Genomic_DNA"/>
</dbReference>
<evidence type="ECO:0000256" key="1">
    <source>
        <dbReference type="SAM" id="MobiDB-lite"/>
    </source>
</evidence>
<feature type="compositionally biased region" description="Basic residues" evidence="1">
    <location>
        <begin position="55"/>
        <end position="64"/>
    </location>
</feature>
<proteinExistence type="predicted"/>
<evidence type="ECO:0000313" key="2">
    <source>
        <dbReference type="EMBL" id="GAA1718200.1"/>
    </source>
</evidence>
<sequence length="72" mass="7768">MAGEVTGRRPGGQVGEHIVGRVGGLRPELLVQVRQERAAGWPGSPSGTVGVLGRRMPKRNRPRRRDVVDAFA</sequence>
<feature type="region of interest" description="Disordered" evidence="1">
    <location>
        <begin position="38"/>
        <end position="72"/>
    </location>
</feature>
<evidence type="ECO:0000313" key="3">
    <source>
        <dbReference type="Proteomes" id="UP001499947"/>
    </source>
</evidence>
<accession>A0ABN2J549</accession>
<comment type="caution">
    <text evidence="2">The sequence shown here is derived from an EMBL/GenBank/DDBJ whole genome shotgun (WGS) entry which is preliminary data.</text>
</comment>
<keyword evidence="3" id="KW-1185">Reference proteome</keyword>
<gene>
    <name evidence="2" type="ORF">GCM10009680_69480</name>
</gene>
<reference evidence="2 3" key="1">
    <citation type="journal article" date="2019" name="Int. J. Syst. Evol. Microbiol.">
        <title>The Global Catalogue of Microorganisms (GCM) 10K type strain sequencing project: providing services to taxonomists for standard genome sequencing and annotation.</title>
        <authorList>
            <consortium name="The Broad Institute Genomics Platform"/>
            <consortium name="The Broad Institute Genome Sequencing Center for Infectious Disease"/>
            <person name="Wu L."/>
            <person name="Ma J."/>
        </authorList>
    </citation>
    <scope>NUCLEOTIDE SEQUENCE [LARGE SCALE GENOMIC DNA]</scope>
    <source>
        <strain evidence="2 3">JCM 13244</strain>
    </source>
</reference>
<name>A0ABN2J549_9ACTN</name>